<dbReference type="EMBL" id="CAXAMN010022472">
    <property type="protein sequence ID" value="CAK9069707.1"/>
    <property type="molecule type" value="Genomic_DNA"/>
</dbReference>
<comment type="caution">
    <text evidence="2">The sequence shown here is derived from an EMBL/GenBank/DDBJ whole genome shotgun (WGS) entry which is preliminary data.</text>
</comment>
<feature type="region of interest" description="Disordered" evidence="1">
    <location>
        <begin position="1"/>
        <end position="28"/>
    </location>
</feature>
<proteinExistence type="predicted"/>
<evidence type="ECO:0000313" key="3">
    <source>
        <dbReference type="Proteomes" id="UP001642484"/>
    </source>
</evidence>
<accession>A0ABP0P454</accession>
<feature type="region of interest" description="Disordered" evidence="1">
    <location>
        <begin position="74"/>
        <end position="95"/>
    </location>
</feature>
<keyword evidence="3" id="KW-1185">Reference proteome</keyword>
<sequence length="95" mass="9959">MPDADEVSAAPQVDTRAESAGSQHAREAQEVLQEMLKQIQAHSAALHSDVASVRRHYSAASQAVSKVRLEALSGPKSGRVGSKSGRLSLGPSLRG</sequence>
<dbReference type="Proteomes" id="UP001642484">
    <property type="component" value="Unassembled WGS sequence"/>
</dbReference>
<organism evidence="2 3">
    <name type="scientific">Durusdinium trenchii</name>
    <dbReference type="NCBI Taxonomy" id="1381693"/>
    <lineage>
        <taxon>Eukaryota</taxon>
        <taxon>Sar</taxon>
        <taxon>Alveolata</taxon>
        <taxon>Dinophyceae</taxon>
        <taxon>Suessiales</taxon>
        <taxon>Symbiodiniaceae</taxon>
        <taxon>Durusdinium</taxon>
    </lineage>
</organism>
<evidence type="ECO:0000256" key="1">
    <source>
        <dbReference type="SAM" id="MobiDB-lite"/>
    </source>
</evidence>
<protein>
    <submittedName>
        <fullName evidence="2">Uncharacterized protein</fullName>
    </submittedName>
</protein>
<reference evidence="2 3" key="1">
    <citation type="submission" date="2024-02" db="EMBL/GenBank/DDBJ databases">
        <authorList>
            <person name="Chen Y."/>
            <person name="Shah S."/>
            <person name="Dougan E. K."/>
            <person name="Thang M."/>
            <person name="Chan C."/>
        </authorList>
    </citation>
    <scope>NUCLEOTIDE SEQUENCE [LARGE SCALE GENOMIC DNA]</scope>
</reference>
<evidence type="ECO:0000313" key="2">
    <source>
        <dbReference type="EMBL" id="CAK9069707.1"/>
    </source>
</evidence>
<name>A0ABP0P454_9DINO</name>
<gene>
    <name evidence="2" type="ORF">CCMP2556_LOCUS34285</name>
</gene>